<proteinExistence type="predicted"/>
<dbReference type="InterPro" id="IPR000626">
    <property type="entry name" value="Ubiquitin-like_dom"/>
</dbReference>
<evidence type="ECO:0000313" key="4">
    <source>
        <dbReference type="RefSeq" id="XP_027363634.1"/>
    </source>
</evidence>
<keyword evidence="3" id="KW-1185">Reference proteome</keyword>
<dbReference type="Proteomes" id="UP000694853">
    <property type="component" value="Unplaced"/>
</dbReference>
<evidence type="ECO:0000313" key="3">
    <source>
        <dbReference type="Proteomes" id="UP000694853"/>
    </source>
</evidence>
<reference evidence="4 5" key="2">
    <citation type="submission" date="2025-04" db="UniProtKB">
        <authorList>
            <consortium name="RefSeq"/>
        </authorList>
    </citation>
    <scope>IDENTIFICATION</scope>
    <source>
        <tissue evidence="4 5">Young leaves</tissue>
    </source>
</reference>
<feature type="region of interest" description="Disordered" evidence="1">
    <location>
        <begin position="69"/>
        <end position="109"/>
    </location>
</feature>
<dbReference type="PANTHER" id="PTHR47813:SF2">
    <property type="entry name" value="UBIQUITIN-LIKE SUPERFAMILY PROTEIN"/>
    <property type="match status" value="1"/>
</dbReference>
<dbReference type="PANTHER" id="PTHR47813">
    <property type="entry name" value="UBIQUITIN-LIKE SUPERFAMILY PROTEIN"/>
    <property type="match status" value="1"/>
</dbReference>
<reference evidence="3" key="1">
    <citation type="journal article" date="2019" name="Toxins">
        <title>Detection of Abrin-Like and Prepropulchellin-Like Toxin Genes and Transcripts Using Whole Genome Sequencing and Full-Length Transcript Sequencing of Abrus precatorius.</title>
        <authorList>
            <person name="Hovde B.T."/>
            <person name="Daligault H.E."/>
            <person name="Hanschen E.R."/>
            <person name="Kunde Y.A."/>
            <person name="Johnson M.B."/>
            <person name="Starkenburg S.R."/>
            <person name="Johnson S.L."/>
        </authorList>
    </citation>
    <scope>NUCLEOTIDE SEQUENCE [LARGE SCALE GENOMIC DNA]</scope>
</reference>
<dbReference type="PROSITE" id="PS50053">
    <property type="entry name" value="UBIQUITIN_2"/>
    <property type="match status" value="1"/>
</dbReference>
<dbReference type="InterPro" id="IPR029071">
    <property type="entry name" value="Ubiquitin-like_domsf"/>
</dbReference>
<feature type="region of interest" description="Disordered" evidence="1">
    <location>
        <begin position="1"/>
        <end position="32"/>
    </location>
</feature>
<dbReference type="Gene3D" id="3.10.20.90">
    <property type="entry name" value="Phosphatidylinositol 3-kinase Catalytic Subunit, Chain A, domain 1"/>
    <property type="match status" value="1"/>
</dbReference>
<evidence type="ECO:0000259" key="2">
    <source>
        <dbReference type="PROSITE" id="PS50053"/>
    </source>
</evidence>
<dbReference type="CDD" id="cd01763">
    <property type="entry name" value="Ubl_SUMO_like"/>
    <property type="match status" value="1"/>
</dbReference>
<evidence type="ECO:0000256" key="1">
    <source>
        <dbReference type="SAM" id="MobiDB-lite"/>
    </source>
</evidence>
<dbReference type="OrthoDB" id="442921at2759"/>
<dbReference type="RefSeq" id="XP_027363634.1">
    <property type="nucleotide sequence ID" value="XM_027507833.1"/>
</dbReference>
<organism evidence="3 5">
    <name type="scientific">Abrus precatorius</name>
    <name type="common">Indian licorice</name>
    <name type="synonym">Glycine abrus</name>
    <dbReference type="NCBI Taxonomy" id="3816"/>
    <lineage>
        <taxon>Eukaryota</taxon>
        <taxon>Viridiplantae</taxon>
        <taxon>Streptophyta</taxon>
        <taxon>Embryophyta</taxon>
        <taxon>Tracheophyta</taxon>
        <taxon>Spermatophyta</taxon>
        <taxon>Magnoliopsida</taxon>
        <taxon>eudicotyledons</taxon>
        <taxon>Gunneridae</taxon>
        <taxon>Pentapetalae</taxon>
        <taxon>rosids</taxon>
        <taxon>fabids</taxon>
        <taxon>Fabales</taxon>
        <taxon>Fabaceae</taxon>
        <taxon>Papilionoideae</taxon>
        <taxon>50 kb inversion clade</taxon>
        <taxon>NPAAA clade</taxon>
        <taxon>indigoferoid/millettioid clade</taxon>
        <taxon>Abreae</taxon>
        <taxon>Abrus</taxon>
    </lineage>
</organism>
<dbReference type="GeneID" id="113871079"/>
<dbReference type="RefSeq" id="XP_027363635.1">
    <property type="nucleotide sequence ID" value="XM_027507834.1"/>
</dbReference>
<dbReference type="Pfam" id="PF11976">
    <property type="entry name" value="Rad60-SLD"/>
    <property type="match status" value="1"/>
</dbReference>
<gene>
    <name evidence="4 5" type="primary">LOC113871079</name>
</gene>
<dbReference type="InterPro" id="IPR022617">
    <property type="entry name" value="Rad60/SUMO-like_dom"/>
</dbReference>
<sequence length="246" mass="27974">MVSQRIPSCEIEYEMPSSQDSGRERSTMMDETEELEPLFDYSRVQPLNPTFLHDDFDDDEVICVGSKKRKTSQNVENEKINVKGAPVVDLEDKDDDWLPPPPKISSNEQKTIDEDSTLKKLRLKKQELASFAESAKNLLKTVEETSNSEIYNSLQSSTDGVNEKTSEHSERAKILISLQDKDATKQIRMFMDDTFERIVKTYADKIKCDVKQIVLSFDGDKISLSETPANLGMEDNDIIEVHVKSS</sequence>
<name>A0A8B8M531_ABRPR</name>
<dbReference type="SUPFAM" id="SSF54236">
    <property type="entry name" value="Ubiquitin-like"/>
    <property type="match status" value="1"/>
</dbReference>
<feature type="domain" description="Ubiquitin-like" evidence="2">
    <location>
        <begin position="172"/>
        <end position="246"/>
    </location>
</feature>
<evidence type="ECO:0000313" key="5">
    <source>
        <dbReference type="RefSeq" id="XP_027363635.1"/>
    </source>
</evidence>
<dbReference type="KEGG" id="aprc:113871079"/>
<protein>
    <submittedName>
        <fullName evidence="4 5">Uncharacterized protein LOC113871079</fullName>
    </submittedName>
</protein>
<dbReference type="AlphaFoldDB" id="A0A8B8M531"/>
<accession>A0A8B8M531</accession>